<feature type="chain" id="PRO_5031309301" evidence="1">
    <location>
        <begin position="22"/>
        <end position="271"/>
    </location>
</feature>
<reference evidence="2" key="1">
    <citation type="submission" date="2021-01" db="EMBL/GenBank/DDBJ databases">
        <authorList>
            <person name="Corre E."/>
            <person name="Pelletier E."/>
            <person name="Niang G."/>
            <person name="Scheremetjew M."/>
            <person name="Finn R."/>
            <person name="Kale V."/>
            <person name="Holt S."/>
            <person name="Cochrane G."/>
            <person name="Meng A."/>
            <person name="Brown T."/>
            <person name="Cohen L."/>
        </authorList>
    </citation>
    <scope>NUCLEOTIDE SEQUENCE</scope>
    <source>
        <strain evidence="2">CCMP147</strain>
    </source>
</reference>
<dbReference type="EMBL" id="HBED01007181">
    <property type="protein sequence ID" value="CAD8297690.1"/>
    <property type="molecule type" value="Transcribed_RNA"/>
</dbReference>
<sequence>MRIRSVFISAKACICIFSTAAFEQLRVDPIPRGCGNVLEAVYVNGHEITNGREDPWVNPTWYDNILYPGDVIAVHSLNGCGTDYPGIIASGNTSSGGAIYTNTNEWLCAEGFPPSQEEVNWYDQGYDTGAYPSFNRVGVTSPNSGSNYNGAHPTEAEYIWGFRTAPHYTQLGEVRCRFVVPAASPEEEIQDIVDALEVLLEAGTLENGQGEVMVNKLENALKSLAKGKDAQAAKKIEDFKGLVLALMDLGGILQADGQNLLDMADLALDAM</sequence>
<evidence type="ECO:0000256" key="1">
    <source>
        <dbReference type="SAM" id="SignalP"/>
    </source>
</evidence>
<name>A0A7R9YZM1_9STRA</name>
<protein>
    <submittedName>
        <fullName evidence="2">Uncharacterized protein</fullName>
    </submittedName>
</protein>
<dbReference type="AlphaFoldDB" id="A0A7R9YZM1"/>
<keyword evidence="1" id="KW-0732">Signal</keyword>
<organism evidence="2">
    <name type="scientific">Pseudictyota dubia</name>
    <dbReference type="NCBI Taxonomy" id="2749911"/>
    <lineage>
        <taxon>Eukaryota</taxon>
        <taxon>Sar</taxon>
        <taxon>Stramenopiles</taxon>
        <taxon>Ochrophyta</taxon>
        <taxon>Bacillariophyta</taxon>
        <taxon>Mediophyceae</taxon>
        <taxon>Biddulphiophycidae</taxon>
        <taxon>Eupodiscales</taxon>
        <taxon>Odontellaceae</taxon>
        <taxon>Pseudictyota</taxon>
    </lineage>
</organism>
<evidence type="ECO:0000313" key="2">
    <source>
        <dbReference type="EMBL" id="CAD8297690.1"/>
    </source>
</evidence>
<proteinExistence type="predicted"/>
<gene>
    <name evidence="2" type="ORF">TDUB1175_LOCUS3574</name>
</gene>
<feature type="signal peptide" evidence="1">
    <location>
        <begin position="1"/>
        <end position="21"/>
    </location>
</feature>
<accession>A0A7R9YZM1</accession>